<gene>
    <name evidence="2" type="ORF">HWI92_24100</name>
</gene>
<dbReference type="InterPro" id="IPR036691">
    <property type="entry name" value="Endo/exonu/phosph_ase_sf"/>
</dbReference>
<proteinExistence type="predicted"/>
<feature type="domain" description="Endonuclease/exonuclease/phosphatase" evidence="1">
    <location>
        <begin position="1"/>
        <end position="222"/>
    </location>
</feature>
<evidence type="ECO:0000313" key="3">
    <source>
        <dbReference type="Proteomes" id="UP000612680"/>
    </source>
</evidence>
<keyword evidence="2" id="KW-0378">Hydrolase</keyword>
<dbReference type="EMBL" id="CP056775">
    <property type="protein sequence ID" value="QRR04339.1"/>
    <property type="molecule type" value="Genomic_DNA"/>
</dbReference>
<dbReference type="InterPro" id="IPR051916">
    <property type="entry name" value="GPI-anchor_lipid_remodeler"/>
</dbReference>
<accession>A0ABX7IDW9</accession>
<reference evidence="2 3" key="1">
    <citation type="submission" date="2020-06" db="EMBL/GenBank/DDBJ databases">
        <title>Dyadobacter sandarakinus sp. nov., isolated from the soil of the Arctic Yellow River Station.</title>
        <authorList>
            <person name="Zhang Y."/>
            <person name="Peng F."/>
        </authorList>
    </citation>
    <scope>NUCLEOTIDE SEQUENCE [LARGE SCALE GENOMIC DNA]</scope>
    <source>
        <strain evidence="2 3">Q3-56</strain>
    </source>
</reference>
<keyword evidence="2" id="KW-0540">Nuclease</keyword>
<dbReference type="Proteomes" id="UP000612680">
    <property type="component" value="Chromosome"/>
</dbReference>
<dbReference type="Pfam" id="PF03372">
    <property type="entry name" value="Exo_endo_phos"/>
    <property type="match status" value="1"/>
</dbReference>
<dbReference type="PANTHER" id="PTHR14859:SF15">
    <property type="entry name" value="ENDONUCLEASE_EXONUCLEASE_PHOSPHATASE DOMAIN-CONTAINING PROTEIN"/>
    <property type="match status" value="1"/>
</dbReference>
<keyword evidence="2" id="KW-0255">Endonuclease</keyword>
<dbReference type="InterPro" id="IPR005135">
    <property type="entry name" value="Endo/exonuclease/phosphatase"/>
</dbReference>
<evidence type="ECO:0000259" key="1">
    <source>
        <dbReference type="Pfam" id="PF03372"/>
    </source>
</evidence>
<dbReference type="SUPFAM" id="SSF56219">
    <property type="entry name" value="DNase I-like"/>
    <property type="match status" value="1"/>
</dbReference>
<keyword evidence="3" id="KW-1185">Reference proteome</keyword>
<organism evidence="2 3">
    <name type="scientific">Dyadobacter sandarakinus</name>
    <dbReference type="NCBI Taxonomy" id="2747268"/>
    <lineage>
        <taxon>Bacteria</taxon>
        <taxon>Pseudomonadati</taxon>
        <taxon>Bacteroidota</taxon>
        <taxon>Cytophagia</taxon>
        <taxon>Cytophagales</taxon>
        <taxon>Spirosomataceae</taxon>
        <taxon>Dyadobacter</taxon>
    </lineage>
</organism>
<dbReference type="GO" id="GO:0004519">
    <property type="term" value="F:endonuclease activity"/>
    <property type="evidence" value="ECO:0007669"/>
    <property type="project" value="UniProtKB-KW"/>
</dbReference>
<dbReference type="PANTHER" id="PTHR14859">
    <property type="entry name" value="CALCOFLUOR WHITE HYPERSENSITIVE PROTEIN PRECURSOR"/>
    <property type="match status" value="1"/>
</dbReference>
<evidence type="ECO:0000313" key="2">
    <source>
        <dbReference type="EMBL" id="QRR04339.1"/>
    </source>
</evidence>
<protein>
    <submittedName>
        <fullName evidence="2">Endonuclease/exonuclease/phosphatase family protein</fullName>
    </submittedName>
</protein>
<sequence length="232" mass="25742">MTYNIHHCNPPSAGDRIDVEAIAKVINAEKPDFVALQEVDVNTERSGKGKNQARQLAALTGMNFYFSKAIDHQGGDYGVAVLSRYPILDSMRIALPIHPELKEENRTLAAVTVQLPNRKKIIFASTHLGLKEPNRVLQAETLLKHFQGTELPVILGGDFNATPDSKVIAYLDQYFVRTCSACGFTIPVENPDKTIDFIMYRKSDLLKGGDTRVINEKYASDHLPVVASFTIN</sequence>
<dbReference type="Gene3D" id="3.60.10.10">
    <property type="entry name" value="Endonuclease/exonuclease/phosphatase"/>
    <property type="match status" value="1"/>
</dbReference>
<name>A0ABX7IDW9_9BACT</name>